<evidence type="ECO:0000313" key="2">
    <source>
        <dbReference type="Proteomes" id="UP001337723"/>
    </source>
</evidence>
<reference evidence="1 2" key="1">
    <citation type="submission" date="2023-01" db="EMBL/GenBank/DDBJ databases">
        <title>Complete genome sequence of Roseicyclus marinus strain Dej080120_10.</title>
        <authorList>
            <person name="Ueki S."/>
            <person name="Maruyama F."/>
        </authorList>
    </citation>
    <scope>NUCLEOTIDE SEQUENCE [LARGE SCALE GENOMIC DNA]</scope>
    <source>
        <strain evidence="1 2">Dej080120_10</strain>
    </source>
</reference>
<evidence type="ECO:0000313" key="1">
    <source>
        <dbReference type="EMBL" id="BDW83840.1"/>
    </source>
</evidence>
<organism evidence="1 2">
    <name type="scientific">Roseicyclus marinus</name>
    <dbReference type="NCBI Taxonomy" id="2161673"/>
    <lineage>
        <taxon>Bacteria</taxon>
        <taxon>Pseudomonadati</taxon>
        <taxon>Pseudomonadota</taxon>
        <taxon>Alphaproteobacteria</taxon>
        <taxon>Rhodobacterales</taxon>
        <taxon>Roseobacteraceae</taxon>
        <taxon>Roseicyclus</taxon>
    </lineage>
</organism>
<name>A0AA48H2W0_9RHOB</name>
<proteinExistence type="predicted"/>
<accession>A0AA48H2W0</accession>
<dbReference type="AlphaFoldDB" id="A0AA48H2W0"/>
<dbReference type="PANTHER" id="PTHR47017:SF1">
    <property type="entry name" value="ACYL-COA"/>
    <property type="match status" value="1"/>
</dbReference>
<dbReference type="EMBL" id="AP027266">
    <property type="protein sequence ID" value="BDW83840.1"/>
    <property type="molecule type" value="Genomic_DNA"/>
</dbReference>
<keyword evidence="2" id="KW-1185">Reference proteome</keyword>
<dbReference type="Proteomes" id="UP001337723">
    <property type="component" value="Chromosome"/>
</dbReference>
<dbReference type="InterPro" id="IPR007434">
    <property type="entry name" value="FemAB-like"/>
</dbReference>
<dbReference type="SUPFAM" id="SSF55729">
    <property type="entry name" value="Acyl-CoA N-acyltransferases (Nat)"/>
    <property type="match status" value="1"/>
</dbReference>
<dbReference type="Pfam" id="PF04339">
    <property type="entry name" value="FemAB_like"/>
    <property type="match status" value="1"/>
</dbReference>
<gene>
    <name evidence="1" type="ORF">MACH21_00170</name>
</gene>
<sequence>MSGIPRNVNGPDMDGSTPIEIEVLSSLSQIAAADWDACACPEAAEGGRPFDPFTTHRFLSALEHSRSVGTGTGWAPRHLVARAEGQVIAVAPLYAKGHSQGEYIFDHNWAHAYERAGGRYYPKLQMAVPFTPATGRRFLTRPGWRETGMAALVQGAVHLADENGLSSLHVTFCTEEEAEAGEKMGLMSRASQQFHWENNGYADFDGFLASLSSRKRKNLRKERSEAQGFGGEIVALTGDAILPEHWDHFWRFYQDTGARKWGQPYLTRAFFDLAQESMRDDMLLVLALRDGEPVAGALNFIGREVLYGRYWGCTEHHPCLHFELCYYQAIDFAIAHGMARVEAGAQGMHKLARGYMPVQTHSLHWVRDAGFARAIEQFLHAERAAVDEEIEVMTGYGPFRRTEQEEQD</sequence>
<dbReference type="PANTHER" id="PTHR47017">
    <property type="entry name" value="ACYL-COA"/>
    <property type="match status" value="1"/>
</dbReference>
<dbReference type="KEGG" id="rmai:MACH21_00170"/>
<dbReference type="Gene3D" id="3.40.630.30">
    <property type="match status" value="1"/>
</dbReference>
<dbReference type="InterPro" id="IPR016181">
    <property type="entry name" value="Acyl_CoA_acyltransferase"/>
</dbReference>
<protein>
    <submittedName>
        <fullName evidence="1">Uncharacterized protein</fullName>
    </submittedName>
</protein>